<dbReference type="AlphaFoldDB" id="A0A7S1BC44"/>
<name>A0A7S1BC44_9STRA</name>
<feature type="region of interest" description="Disordered" evidence="1">
    <location>
        <begin position="13"/>
        <end position="41"/>
    </location>
</feature>
<protein>
    <submittedName>
        <fullName evidence="2">Uncharacterized protein</fullName>
    </submittedName>
</protein>
<sequence length="248" mass="28026">MLTKAPFYDAESAVTRAVPRDPKRVPGPSRRSRTKGRLMPREPLPVLLPGLAAERVARLLLERASDPARFLRKKARRQYLARVRCTEGPSPEAVDVAVRCLLADRRLRETGEEVAKEAEEAAEDGSEEEAEEAAEEAAEETNEEAAEKKPRHLSGVQRAERLLADYAAHVDARRRHKEKLRRWEHDVRRDAAPPGSRIVRKIVRGVDTEIVRMRKNHRRTDFVAGVGTEMAVPEEVGEETLERVRAAQ</sequence>
<gene>
    <name evidence="2" type="ORF">CHYS00102_LOCUS9184</name>
</gene>
<feature type="compositionally biased region" description="Acidic residues" evidence="1">
    <location>
        <begin position="120"/>
        <end position="144"/>
    </location>
</feature>
<organism evidence="2">
    <name type="scientific">Corethron hystrix</name>
    <dbReference type="NCBI Taxonomy" id="216773"/>
    <lineage>
        <taxon>Eukaryota</taxon>
        <taxon>Sar</taxon>
        <taxon>Stramenopiles</taxon>
        <taxon>Ochrophyta</taxon>
        <taxon>Bacillariophyta</taxon>
        <taxon>Coscinodiscophyceae</taxon>
        <taxon>Corethrophycidae</taxon>
        <taxon>Corethrales</taxon>
        <taxon>Corethraceae</taxon>
        <taxon>Corethron</taxon>
    </lineage>
</organism>
<feature type="region of interest" description="Disordered" evidence="1">
    <location>
        <begin position="111"/>
        <end position="155"/>
    </location>
</feature>
<evidence type="ECO:0000313" key="2">
    <source>
        <dbReference type="EMBL" id="CAD8881996.1"/>
    </source>
</evidence>
<proteinExistence type="predicted"/>
<reference evidence="2" key="1">
    <citation type="submission" date="2021-01" db="EMBL/GenBank/DDBJ databases">
        <authorList>
            <person name="Corre E."/>
            <person name="Pelletier E."/>
            <person name="Niang G."/>
            <person name="Scheremetjew M."/>
            <person name="Finn R."/>
            <person name="Kale V."/>
            <person name="Holt S."/>
            <person name="Cochrane G."/>
            <person name="Meng A."/>
            <person name="Brown T."/>
            <person name="Cohen L."/>
        </authorList>
    </citation>
    <scope>NUCLEOTIDE SEQUENCE</scope>
    <source>
        <strain evidence="2">308</strain>
    </source>
</reference>
<dbReference type="EMBL" id="HBFR01012709">
    <property type="protein sequence ID" value="CAD8881996.1"/>
    <property type="molecule type" value="Transcribed_RNA"/>
</dbReference>
<accession>A0A7S1BC44</accession>
<evidence type="ECO:0000256" key="1">
    <source>
        <dbReference type="SAM" id="MobiDB-lite"/>
    </source>
</evidence>